<keyword evidence="4" id="KW-1185">Reference proteome</keyword>
<dbReference type="InterPro" id="IPR011055">
    <property type="entry name" value="Dup_hybrid_motif"/>
</dbReference>
<dbReference type="CDD" id="cd12797">
    <property type="entry name" value="M23_peptidase"/>
    <property type="match status" value="1"/>
</dbReference>
<organism evidence="3 4">
    <name type="scientific">Marinibacterium profundimaris</name>
    <dbReference type="NCBI Taxonomy" id="1679460"/>
    <lineage>
        <taxon>Bacteria</taxon>
        <taxon>Pseudomonadati</taxon>
        <taxon>Pseudomonadota</taxon>
        <taxon>Alphaproteobacteria</taxon>
        <taxon>Rhodobacterales</taxon>
        <taxon>Paracoccaceae</taxon>
        <taxon>Marinibacterium</taxon>
    </lineage>
</organism>
<dbReference type="Gene3D" id="2.70.70.10">
    <property type="entry name" value="Glucose Permease (Domain IIA)"/>
    <property type="match status" value="1"/>
</dbReference>
<dbReference type="InterPro" id="IPR050570">
    <property type="entry name" value="Cell_wall_metabolism_enzyme"/>
</dbReference>
<comment type="caution">
    <text evidence="3">The sequence shown here is derived from an EMBL/GenBank/DDBJ whole genome shotgun (WGS) entry which is preliminary data.</text>
</comment>
<feature type="chain" id="PRO_5012104086" evidence="1">
    <location>
        <begin position="20"/>
        <end position="319"/>
    </location>
</feature>
<feature type="signal peptide" evidence="1">
    <location>
        <begin position="1"/>
        <end position="19"/>
    </location>
</feature>
<accession>A0A225ND45</accession>
<proteinExistence type="predicted"/>
<dbReference type="AlphaFoldDB" id="A0A225ND45"/>
<keyword evidence="1" id="KW-0732">Signal</keyword>
<dbReference type="RefSeq" id="WP_088652106.1">
    <property type="nucleotide sequence ID" value="NZ_AQQR01000015.1"/>
</dbReference>
<dbReference type="Proteomes" id="UP000215377">
    <property type="component" value="Unassembled WGS sequence"/>
</dbReference>
<gene>
    <name evidence="3" type="ORF">ATO3_22180</name>
</gene>
<dbReference type="SUPFAM" id="SSF51261">
    <property type="entry name" value="Duplicated hybrid motif"/>
    <property type="match status" value="1"/>
</dbReference>
<dbReference type="EMBL" id="AQQR01000015">
    <property type="protein sequence ID" value="OWU69536.1"/>
    <property type="molecule type" value="Genomic_DNA"/>
</dbReference>
<feature type="domain" description="M23ase beta-sheet core" evidence="2">
    <location>
        <begin position="61"/>
        <end position="179"/>
    </location>
</feature>
<dbReference type="PANTHER" id="PTHR21666:SF270">
    <property type="entry name" value="MUREIN HYDROLASE ACTIVATOR ENVC"/>
    <property type="match status" value="1"/>
</dbReference>
<dbReference type="OrthoDB" id="5489603at2"/>
<name>A0A225ND45_9RHOB</name>
<evidence type="ECO:0000259" key="2">
    <source>
        <dbReference type="Pfam" id="PF01551"/>
    </source>
</evidence>
<dbReference type="Pfam" id="PF01551">
    <property type="entry name" value="Peptidase_M23"/>
    <property type="match status" value="1"/>
</dbReference>
<evidence type="ECO:0000313" key="4">
    <source>
        <dbReference type="Proteomes" id="UP000215377"/>
    </source>
</evidence>
<sequence length="319" mass="33644">MRRAAAAALLSLAALPAASDVVLEMPIDCTLGDTCYIQQLMDHDPGPDARDYLCGSLTYDGHKGTDFALPTLADMDRGVTVRAAAPGVVAGLRDGMPDRLYSPNEDASVDGRECGNGVVLRHGDGWETQYCHMRAGSITVRSGDRVVAGDPLGQVGLSGQTQFPHLHLSVRKDGHPIDPFRPAGEDCAAPASGLWAETPAVPPGGLIDAGFASSVPDFDAIKAGDAAIGRLSNTAPALVLFGFAYGSRAGDILRLEIDGPEGRFLAQDAKLDRPQAQLFRAAGRRLSQPSWPHGTYTGTVTLLRDGEALSEKSVTMEIR</sequence>
<dbReference type="GO" id="GO:0004222">
    <property type="term" value="F:metalloendopeptidase activity"/>
    <property type="evidence" value="ECO:0007669"/>
    <property type="project" value="TreeGrafter"/>
</dbReference>
<evidence type="ECO:0000256" key="1">
    <source>
        <dbReference type="SAM" id="SignalP"/>
    </source>
</evidence>
<evidence type="ECO:0000313" key="3">
    <source>
        <dbReference type="EMBL" id="OWU69536.1"/>
    </source>
</evidence>
<dbReference type="PANTHER" id="PTHR21666">
    <property type="entry name" value="PEPTIDASE-RELATED"/>
    <property type="match status" value="1"/>
</dbReference>
<protein>
    <submittedName>
        <fullName evidence="3">Peptidase M24</fullName>
    </submittedName>
</protein>
<dbReference type="InterPro" id="IPR016047">
    <property type="entry name" value="M23ase_b-sheet_dom"/>
</dbReference>
<reference evidence="3 4" key="1">
    <citation type="submission" date="2013-04" db="EMBL/GenBank/DDBJ databases">
        <title>Oceanicola sp. 22II1-22F33 Genome Sequencing.</title>
        <authorList>
            <person name="Lai Q."/>
            <person name="Li G."/>
            <person name="Shao Z."/>
        </authorList>
    </citation>
    <scope>NUCLEOTIDE SEQUENCE [LARGE SCALE GENOMIC DNA]</scope>
    <source>
        <strain evidence="3 4">22II1-22F33</strain>
    </source>
</reference>